<protein>
    <submittedName>
        <fullName evidence="1">Uncharacterized protein</fullName>
    </submittedName>
</protein>
<dbReference type="AlphaFoldDB" id="A0A1I8E9W5"/>
<name>A0A1I8E9W5_WUCBA</name>
<accession>A0A1I8E9W5</accession>
<sequence length="289" mass="33325">MYLTVIDEQLIYACGYCWKVFTITYFSYISVSKGQNVNELHSDGILLPGSFIERFQLPLSNHVDDVDEKSVKRHCITLLLRTFTIFADDSKVCFSIFCEVDRKLIFQGCTTNSSCFYSFHRTSGNHSGILSFDTPLFIIDAVSMQIIAALSNLCVDFTTQNNFLSSLIRNSEDYLQDFPKRYSISDFFWFSLLFHAQSSKAFFLFFPALILRLQFRAQLSTLEGIVAQTQSIPLLFSRLHCFPTDFTNNIFISKVILFWFKRLNSLYDPKNASVIHMSQDPVFEITNSE</sequence>
<organism evidence="1">
    <name type="scientific">Wuchereria bancrofti</name>
    <dbReference type="NCBI Taxonomy" id="6293"/>
    <lineage>
        <taxon>Eukaryota</taxon>
        <taxon>Metazoa</taxon>
        <taxon>Ecdysozoa</taxon>
        <taxon>Nematoda</taxon>
        <taxon>Chromadorea</taxon>
        <taxon>Rhabditida</taxon>
        <taxon>Spirurina</taxon>
        <taxon>Spiruromorpha</taxon>
        <taxon>Filarioidea</taxon>
        <taxon>Onchocercidae</taxon>
        <taxon>Wuchereria</taxon>
    </lineage>
</organism>
<reference evidence="1" key="1">
    <citation type="submission" date="2016-11" db="UniProtKB">
        <authorList>
            <consortium name="WormBaseParasite"/>
        </authorList>
    </citation>
    <scope>IDENTIFICATION</scope>
    <source>
        <strain evidence="1">pt0022</strain>
    </source>
</reference>
<dbReference type="WBParaSite" id="maker-PairedContig_1177-snap-gene-0.16-mRNA-1">
    <property type="protein sequence ID" value="maker-PairedContig_1177-snap-gene-0.16-mRNA-1"/>
    <property type="gene ID" value="maker-PairedContig_1177-snap-gene-0.16"/>
</dbReference>
<evidence type="ECO:0000313" key="1">
    <source>
        <dbReference type="WBParaSite" id="maker-PairedContig_1177-snap-gene-0.16-mRNA-1"/>
    </source>
</evidence>
<proteinExistence type="predicted"/>
<dbReference type="STRING" id="6293.A0A1I8E9W5"/>